<dbReference type="Proteomes" id="UP000011669">
    <property type="component" value="Unassembled WGS sequence"/>
</dbReference>
<dbReference type="PATRIC" id="fig|1227455.4.peg.1878"/>
<dbReference type="AlphaFoldDB" id="M0MGH8"/>
<reference evidence="1 2" key="1">
    <citation type="journal article" date="2014" name="PLoS Genet.">
        <title>Phylogenetically driven sequencing of extremely halophilic archaea reveals strategies for static and dynamic osmo-response.</title>
        <authorList>
            <person name="Becker E.A."/>
            <person name="Seitzer P.M."/>
            <person name="Tritt A."/>
            <person name="Larsen D."/>
            <person name="Krusor M."/>
            <person name="Yao A.I."/>
            <person name="Wu D."/>
            <person name="Madern D."/>
            <person name="Eisen J.A."/>
            <person name="Darling A.E."/>
            <person name="Facciotti M.T."/>
        </authorList>
    </citation>
    <scope>NUCLEOTIDE SEQUENCE [LARGE SCALE GENOMIC DNA]</scope>
    <source>
        <strain evidence="1 2">DSM 5350</strain>
    </source>
</reference>
<evidence type="ECO:0000313" key="1">
    <source>
        <dbReference type="EMBL" id="EMA44816.1"/>
    </source>
</evidence>
<evidence type="ECO:0000313" key="2">
    <source>
        <dbReference type="Proteomes" id="UP000011669"/>
    </source>
</evidence>
<comment type="caution">
    <text evidence="1">The sequence shown here is derived from an EMBL/GenBank/DDBJ whole genome shotgun (WGS) entry which is preliminary data.</text>
</comment>
<gene>
    <name evidence="1" type="ORF">C449_09164</name>
</gene>
<sequence>MTFADWVRRTTTRIRENPSDGLRDSTYELYAGAWRHLGWHVPRGVNVYDREWDVLIVLDACRVDLLREVADEYAFVSGVESVGSVGSMSEEWMVKTFTTEYAAETRETAYVTGNAFSAEVLDAADFQVLDEVWHYGWDDELGTVPPDPVTDRAIAVGREYAPDFLIVHYMQPHHPFVGTEGVDSFAADPFGRDGGETVVDALRKGKIDRETFWSAYRDTLRTVLDQVELLLRNLDADTVAITADHGDAIGEWGIYDHPAGCLHPVVKNVPWVKTSATDLGEYDPSITPQSSSASSENVEARLQQLGYL</sequence>
<protein>
    <recommendedName>
        <fullName evidence="3">Sulfatase</fullName>
    </recommendedName>
</protein>
<dbReference type="STRING" id="1227455.C449_09164"/>
<proteinExistence type="predicted"/>
<dbReference type="OrthoDB" id="100846at2157"/>
<name>M0MGH8_9EURY</name>
<dbReference type="Gene3D" id="3.40.720.10">
    <property type="entry name" value="Alkaline Phosphatase, subunit A"/>
    <property type="match status" value="1"/>
</dbReference>
<dbReference type="SUPFAM" id="SSF53649">
    <property type="entry name" value="Alkaline phosphatase-like"/>
    <property type="match status" value="1"/>
</dbReference>
<dbReference type="RefSeq" id="WP_006077686.1">
    <property type="nucleotide sequence ID" value="NZ_AOMD01000021.1"/>
</dbReference>
<evidence type="ECO:0008006" key="3">
    <source>
        <dbReference type="Google" id="ProtNLM"/>
    </source>
</evidence>
<accession>M0MGH8</accession>
<dbReference type="InParanoid" id="M0MGH8"/>
<organism evidence="1 2">
    <name type="scientific">Halococcus saccharolyticus DSM 5350</name>
    <dbReference type="NCBI Taxonomy" id="1227455"/>
    <lineage>
        <taxon>Archaea</taxon>
        <taxon>Methanobacteriati</taxon>
        <taxon>Methanobacteriota</taxon>
        <taxon>Stenosarchaea group</taxon>
        <taxon>Halobacteria</taxon>
        <taxon>Halobacteriales</taxon>
        <taxon>Halococcaceae</taxon>
        <taxon>Halococcus</taxon>
    </lineage>
</organism>
<dbReference type="InterPro" id="IPR017850">
    <property type="entry name" value="Alkaline_phosphatase_core_sf"/>
</dbReference>
<dbReference type="EMBL" id="AOMD01000021">
    <property type="protein sequence ID" value="EMA44816.1"/>
    <property type="molecule type" value="Genomic_DNA"/>
</dbReference>
<keyword evidence="2" id="KW-1185">Reference proteome</keyword>